<evidence type="ECO:0000256" key="10">
    <source>
        <dbReference type="SAM" id="Phobius"/>
    </source>
</evidence>
<evidence type="ECO:0000256" key="7">
    <source>
        <dbReference type="ARBA" id="ARBA00023065"/>
    </source>
</evidence>
<reference evidence="13" key="1">
    <citation type="submission" date="2019-03" db="EMBL/GenBank/DDBJ databases">
        <title>Weissella sp. 26KH-42 Genome sequencing.</title>
        <authorList>
            <person name="Heo J."/>
            <person name="Kim S.-J."/>
            <person name="Kim J.-S."/>
            <person name="Hong S.-B."/>
            <person name="Kwon S.-W."/>
        </authorList>
    </citation>
    <scope>NUCLEOTIDE SEQUENCE [LARGE SCALE GENOMIC DNA]</scope>
    <source>
        <strain evidence="13">26KH-42</strain>
    </source>
</reference>
<feature type="domain" description="Cation/H+ exchanger transmembrane" evidence="11">
    <location>
        <begin position="14"/>
        <end position="405"/>
    </location>
</feature>
<dbReference type="GO" id="GO:0098719">
    <property type="term" value="P:sodium ion import across plasma membrane"/>
    <property type="evidence" value="ECO:0007669"/>
    <property type="project" value="TreeGrafter"/>
</dbReference>
<feature type="transmembrane region" description="Helical" evidence="10">
    <location>
        <begin position="6"/>
        <end position="24"/>
    </location>
</feature>
<evidence type="ECO:0000256" key="3">
    <source>
        <dbReference type="ARBA" id="ARBA00022475"/>
    </source>
</evidence>
<organism evidence="12 13">
    <name type="scientific">Periweissella cryptocerci</name>
    <dbReference type="NCBI Taxonomy" id="2506420"/>
    <lineage>
        <taxon>Bacteria</taxon>
        <taxon>Bacillati</taxon>
        <taxon>Bacillota</taxon>
        <taxon>Bacilli</taxon>
        <taxon>Lactobacillales</taxon>
        <taxon>Lactobacillaceae</taxon>
        <taxon>Periweissella</taxon>
    </lineage>
</organism>
<keyword evidence="4 10" id="KW-0812">Transmembrane</keyword>
<dbReference type="Pfam" id="PF00999">
    <property type="entry name" value="Na_H_Exchanger"/>
    <property type="match status" value="1"/>
</dbReference>
<feature type="transmembrane region" description="Helical" evidence="10">
    <location>
        <begin position="84"/>
        <end position="103"/>
    </location>
</feature>
<protein>
    <submittedName>
        <fullName evidence="12">Sodium:proton antiporter</fullName>
    </submittedName>
</protein>
<keyword evidence="5 10" id="KW-1133">Transmembrane helix</keyword>
<keyword evidence="9" id="KW-0739">Sodium transport</keyword>
<gene>
    <name evidence="12" type="ORF">EQG49_13200</name>
</gene>
<dbReference type="AlphaFoldDB" id="A0A4P6YX71"/>
<evidence type="ECO:0000256" key="9">
    <source>
        <dbReference type="ARBA" id="ARBA00023201"/>
    </source>
</evidence>
<evidence type="ECO:0000256" key="4">
    <source>
        <dbReference type="ARBA" id="ARBA00022692"/>
    </source>
</evidence>
<feature type="transmembrane region" description="Helical" evidence="10">
    <location>
        <begin position="240"/>
        <end position="259"/>
    </location>
</feature>
<feature type="transmembrane region" description="Helical" evidence="10">
    <location>
        <begin position="31"/>
        <end position="49"/>
    </location>
</feature>
<feature type="transmembrane region" description="Helical" evidence="10">
    <location>
        <begin position="349"/>
        <end position="371"/>
    </location>
</feature>
<accession>A0A4P6YX71</accession>
<evidence type="ECO:0000256" key="1">
    <source>
        <dbReference type="ARBA" id="ARBA00004651"/>
    </source>
</evidence>
<keyword evidence="13" id="KW-1185">Reference proteome</keyword>
<keyword evidence="8 10" id="KW-0472">Membrane</keyword>
<feature type="transmembrane region" description="Helical" evidence="10">
    <location>
        <begin position="383"/>
        <end position="402"/>
    </location>
</feature>
<feature type="transmembrane region" description="Helical" evidence="10">
    <location>
        <begin position="183"/>
        <end position="204"/>
    </location>
</feature>
<keyword evidence="2" id="KW-0813">Transport</keyword>
<dbReference type="PANTHER" id="PTHR10110">
    <property type="entry name" value="SODIUM/HYDROGEN EXCHANGER"/>
    <property type="match status" value="1"/>
</dbReference>
<evidence type="ECO:0000259" key="11">
    <source>
        <dbReference type="Pfam" id="PF00999"/>
    </source>
</evidence>
<feature type="transmembrane region" description="Helical" evidence="10">
    <location>
        <begin position="280"/>
        <end position="301"/>
    </location>
</feature>
<evidence type="ECO:0000256" key="6">
    <source>
        <dbReference type="ARBA" id="ARBA00023053"/>
    </source>
</evidence>
<evidence type="ECO:0000256" key="2">
    <source>
        <dbReference type="ARBA" id="ARBA00022448"/>
    </source>
</evidence>
<comment type="subcellular location">
    <subcellularLocation>
        <location evidence="1">Cell membrane</location>
        <topology evidence="1">Multi-pass membrane protein</topology>
    </subcellularLocation>
</comment>
<feature type="transmembrane region" description="Helical" evidence="10">
    <location>
        <begin position="109"/>
        <end position="130"/>
    </location>
</feature>
<dbReference type="Proteomes" id="UP000292886">
    <property type="component" value="Chromosome"/>
</dbReference>
<evidence type="ECO:0000256" key="5">
    <source>
        <dbReference type="ARBA" id="ARBA00022989"/>
    </source>
</evidence>
<dbReference type="GO" id="GO:0051453">
    <property type="term" value="P:regulation of intracellular pH"/>
    <property type="evidence" value="ECO:0007669"/>
    <property type="project" value="TreeGrafter"/>
</dbReference>
<evidence type="ECO:0000256" key="8">
    <source>
        <dbReference type="ARBA" id="ARBA00023136"/>
    </source>
</evidence>
<dbReference type="InterPro" id="IPR006153">
    <property type="entry name" value="Cation/H_exchanger_TM"/>
</dbReference>
<dbReference type="PANTHER" id="PTHR10110:SF86">
    <property type="entry name" value="SODIUM_HYDROGEN EXCHANGER 7"/>
    <property type="match status" value="1"/>
</dbReference>
<dbReference type="RefSeq" id="WP_133364430.1">
    <property type="nucleotide sequence ID" value="NZ_CP037940.1"/>
</dbReference>
<dbReference type="GO" id="GO:0005886">
    <property type="term" value="C:plasma membrane"/>
    <property type="evidence" value="ECO:0007669"/>
    <property type="project" value="UniProtKB-SubCell"/>
</dbReference>
<feature type="transmembrane region" description="Helical" evidence="10">
    <location>
        <begin position="307"/>
        <end position="329"/>
    </location>
</feature>
<dbReference type="GO" id="GO:0015386">
    <property type="term" value="F:potassium:proton antiporter activity"/>
    <property type="evidence" value="ECO:0007669"/>
    <property type="project" value="TreeGrafter"/>
</dbReference>
<keyword evidence="7" id="KW-0406">Ion transport</keyword>
<feature type="transmembrane region" description="Helical" evidence="10">
    <location>
        <begin position="216"/>
        <end position="234"/>
    </location>
</feature>
<dbReference type="Gene3D" id="6.10.140.1330">
    <property type="match status" value="1"/>
</dbReference>
<evidence type="ECO:0000313" key="12">
    <source>
        <dbReference type="EMBL" id="QBO37353.1"/>
    </source>
</evidence>
<name>A0A4P6YX71_9LACO</name>
<dbReference type="KEGG" id="wei:EQG49_13200"/>
<sequence length="673" mass="75199">MASFYVIILVMVGVLIAQLIGGNLNKIPLAFIQIAIGIGLSFIPLLNHFEMEPKLFLLVIIAPLMFNDSQNINLKSILRHFKSTFTLAVILAVLTIVLIGFVVNWRVAVFTLPLAIALGSIVAPTDAVAVKSVTATTVMPKHVMQSLEYESLFNDASGLVIFDLALSVIMTNEFSFSEGLSNFAYVFFGGLLVGLVAGLIIVNLRAQLMAKEITDTGVMIPLSILTPFAVYMLAEHLGVSGILGVVATGMVQAFFHTRLRLTSTRMQVVNTEIWDIISDILNGFVFILLGVMLPTVMVQMYNVSPQLMPMSFTVALLIYVLMVAIRYLFVRLNLADQHWPKDAKGLDAILFGLGGVHGTITLAMALSLPLTLHGAAFPYRDEIIFIAANVILISLLVPAVVFPRILPAKVESVTLDELQAKREEMIQFSLHRLKETGIDNTIQSAVSDNLLTQNGFKEGNREEIQRLLEGVNEVSTDTIMNAIDEGNLPKSAIKVLRQSLRHTSSKQKITVKTFKHAFKVWRHRVHKRRYLKLKDKYKGRRVEKFKQREPERYQKISDRIELTKQVQAAVEAATQQYLEAQTTEDNLTEINTVYSAYQVRWRQFNRTREGADVQLDDAQLHEAYVQAFQFEYQYVTDSLNAGIINNALAKKLQEVISSSEMVQFSSGNLSDED</sequence>
<dbReference type="EMBL" id="CP037940">
    <property type="protein sequence ID" value="QBO37353.1"/>
    <property type="molecule type" value="Genomic_DNA"/>
</dbReference>
<proteinExistence type="predicted"/>
<keyword evidence="3" id="KW-1003">Cell membrane</keyword>
<dbReference type="OrthoDB" id="9809206at2"/>
<dbReference type="GO" id="GO:0015385">
    <property type="term" value="F:sodium:proton antiporter activity"/>
    <property type="evidence" value="ECO:0007669"/>
    <property type="project" value="InterPro"/>
</dbReference>
<keyword evidence="6" id="KW-0915">Sodium</keyword>
<evidence type="ECO:0000313" key="13">
    <source>
        <dbReference type="Proteomes" id="UP000292886"/>
    </source>
</evidence>
<dbReference type="InterPro" id="IPR018422">
    <property type="entry name" value="Cation/H_exchanger_CPA1"/>
</dbReference>